<dbReference type="EMBL" id="JBHSEO010000057">
    <property type="protein sequence ID" value="MFC4417383.1"/>
    <property type="molecule type" value="Genomic_DNA"/>
</dbReference>
<keyword evidence="1" id="KW-1133">Transmembrane helix</keyword>
<keyword evidence="2" id="KW-0946">Virion</keyword>
<comment type="caution">
    <text evidence="2">The sequence shown here is derived from an EMBL/GenBank/DDBJ whole genome shotgun (WGS) entry which is preliminary data.</text>
</comment>
<dbReference type="RefSeq" id="WP_246940083.1">
    <property type="nucleotide sequence ID" value="NZ_JAKGAK010000003.1"/>
</dbReference>
<keyword evidence="1" id="KW-0812">Transmembrane</keyword>
<dbReference type="Gene3D" id="1.20.5.80">
    <property type="match status" value="1"/>
</dbReference>
<dbReference type="InterPro" id="IPR008020">
    <property type="entry name" value="G8P"/>
</dbReference>
<name>A0ABV8XF10_9GAMM</name>
<dbReference type="Pfam" id="PF19199">
    <property type="entry name" value="Phage_coatGP8"/>
    <property type="match status" value="1"/>
</dbReference>
<dbReference type="Proteomes" id="UP001596015">
    <property type="component" value="Unassembled WGS sequence"/>
</dbReference>
<protein>
    <submittedName>
        <fullName evidence="2">Major coat protein</fullName>
    </submittedName>
</protein>
<organism evidence="2 3">
    <name type="scientific">Chromohalobacter beijerinckii</name>
    <dbReference type="NCBI Taxonomy" id="86179"/>
    <lineage>
        <taxon>Bacteria</taxon>
        <taxon>Pseudomonadati</taxon>
        <taxon>Pseudomonadota</taxon>
        <taxon>Gammaproteobacteria</taxon>
        <taxon>Oceanospirillales</taxon>
        <taxon>Halomonadaceae</taxon>
        <taxon>Chromohalobacter</taxon>
    </lineage>
</organism>
<evidence type="ECO:0000313" key="3">
    <source>
        <dbReference type="Proteomes" id="UP001596015"/>
    </source>
</evidence>
<reference evidence="3" key="1">
    <citation type="journal article" date="2019" name="Int. J. Syst. Evol. Microbiol.">
        <title>The Global Catalogue of Microorganisms (GCM) 10K type strain sequencing project: providing services to taxonomists for standard genome sequencing and annotation.</title>
        <authorList>
            <consortium name="The Broad Institute Genomics Platform"/>
            <consortium name="The Broad Institute Genome Sequencing Center for Infectious Disease"/>
            <person name="Wu L."/>
            <person name="Ma J."/>
        </authorList>
    </citation>
    <scope>NUCLEOTIDE SEQUENCE [LARGE SCALE GENOMIC DNA]</scope>
    <source>
        <strain evidence="3">CCUG 49679</strain>
    </source>
</reference>
<dbReference type="SUPFAM" id="SSF57987">
    <property type="entry name" value="Inovirus (filamentous phage) major coat protein"/>
    <property type="match status" value="1"/>
</dbReference>
<evidence type="ECO:0000256" key="1">
    <source>
        <dbReference type="SAM" id="Phobius"/>
    </source>
</evidence>
<gene>
    <name evidence="2" type="ORF">ACFO0E_13340</name>
</gene>
<keyword evidence="3" id="KW-1185">Reference proteome</keyword>
<keyword evidence="1" id="KW-0472">Membrane</keyword>
<feature type="transmembrane region" description="Helical" evidence="1">
    <location>
        <begin position="62"/>
        <end position="79"/>
    </location>
</feature>
<keyword evidence="2" id="KW-0167">Capsid protein</keyword>
<dbReference type="InterPro" id="IPR023390">
    <property type="entry name" value="Phage_M13_G8P_capsid_dom_sf"/>
</dbReference>
<proteinExistence type="predicted"/>
<sequence length="87" mass="8658">MKAKLQYLQALSQKAAAKIATAGALTLSGIGVAAASDGGATSSASEAFGELQSQASQMASDAWPVVVGVVGSLLAISLFKKFANRAT</sequence>
<dbReference type="PIRSF" id="PIRSF004117">
    <property type="entry name" value="Phage_coat_B"/>
    <property type="match status" value="1"/>
</dbReference>
<evidence type="ECO:0000313" key="2">
    <source>
        <dbReference type="EMBL" id="MFC4417383.1"/>
    </source>
</evidence>
<accession>A0ABV8XF10</accession>